<accession>A0A428W070</accession>
<sequence>MAGVFDITKFDWGTAFNVAFLATLAALGKGLLAREHSAPTSVAVEISPSTLPSHTYEQAVRRS</sequence>
<organism evidence="2 3">
    <name type="scientific">Amycolatopsis balhimycina DSM 5908</name>
    <dbReference type="NCBI Taxonomy" id="1081091"/>
    <lineage>
        <taxon>Bacteria</taxon>
        <taxon>Bacillati</taxon>
        <taxon>Actinomycetota</taxon>
        <taxon>Actinomycetes</taxon>
        <taxon>Pseudonocardiales</taxon>
        <taxon>Pseudonocardiaceae</taxon>
        <taxon>Amycolatopsis</taxon>
    </lineage>
</organism>
<gene>
    <name evidence="2" type="ORF">DMA12_40215</name>
</gene>
<dbReference type="OrthoDB" id="3291826at2"/>
<evidence type="ECO:0000256" key="1">
    <source>
        <dbReference type="SAM" id="Phobius"/>
    </source>
</evidence>
<dbReference type="RefSeq" id="WP_020640475.1">
    <property type="nucleotide sequence ID" value="NZ_QHHU01000085.1"/>
</dbReference>
<dbReference type="AlphaFoldDB" id="A0A428W070"/>
<keyword evidence="1" id="KW-0472">Membrane</keyword>
<proteinExistence type="predicted"/>
<comment type="caution">
    <text evidence="2">The sequence shown here is derived from an EMBL/GenBank/DDBJ whole genome shotgun (WGS) entry which is preliminary data.</text>
</comment>
<dbReference type="EMBL" id="QHHU01000085">
    <property type="protein sequence ID" value="RSM36456.1"/>
    <property type="molecule type" value="Genomic_DNA"/>
</dbReference>
<reference evidence="2 3" key="1">
    <citation type="submission" date="2018-05" db="EMBL/GenBank/DDBJ databases">
        <title>Evolution of GPA BGCs.</title>
        <authorList>
            <person name="Waglechner N."/>
            <person name="Wright G.D."/>
        </authorList>
    </citation>
    <scope>NUCLEOTIDE SEQUENCE [LARGE SCALE GENOMIC DNA]</scope>
    <source>
        <strain evidence="2 3">DSM 5908</strain>
    </source>
</reference>
<keyword evidence="1" id="KW-1133">Transmembrane helix</keyword>
<name>A0A428W070_AMYBA</name>
<protein>
    <submittedName>
        <fullName evidence="2">Uncharacterized protein</fullName>
    </submittedName>
</protein>
<keyword evidence="1" id="KW-0812">Transmembrane</keyword>
<feature type="transmembrane region" description="Helical" evidence="1">
    <location>
        <begin position="12"/>
        <end position="32"/>
    </location>
</feature>
<evidence type="ECO:0000313" key="3">
    <source>
        <dbReference type="Proteomes" id="UP000286716"/>
    </source>
</evidence>
<dbReference type="Proteomes" id="UP000286716">
    <property type="component" value="Unassembled WGS sequence"/>
</dbReference>
<evidence type="ECO:0000313" key="2">
    <source>
        <dbReference type="EMBL" id="RSM36456.1"/>
    </source>
</evidence>
<keyword evidence="3" id="KW-1185">Reference proteome</keyword>